<evidence type="ECO:0000313" key="3">
    <source>
        <dbReference type="Proteomes" id="UP000519023"/>
    </source>
</evidence>
<evidence type="ECO:0000313" key="2">
    <source>
        <dbReference type="EMBL" id="NML12451.1"/>
    </source>
</evidence>
<proteinExistence type="predicted"/>
<evidence type="ECO:0000259" key="1">
    <source>
        <dbReference type="Pfam" id="PF13443"/>
    </source>
</evidence>
<name>A0A7X9WYV4_9SPHN</name>
<feature type="domain" description="HTH cro/C1-type" evidence="1">
    <location>
        <begin position="25"/>
        <end position="75"/>
    </location>
</feature>
<comment type="caution">
    <text evidence="2">The sequence shown here is derived from an EMBL/GenBank/DDBJ whole genome shotgun (WGS) entry which is preliminary data.</text>
</comment>
<sequence>MTMLNERGEGSSLNQTLANQTASQCKKMGMSVTQLALASAIEVERLHSIMDGKAKEITLREIAGLALGLGISPSVLLGDS</sequence>
<dbReference type="InterPro" id="IPR010982">
    <property type="entry name" value="Lambda_DNA-bd_dom_sf"/>
</dbReference>
<reference evidence="2 3" key="1">
    <citation type="submission" date="2020-04" db="EMBL/GenBank/DDBJ databases">
        <title>Sphingobium sp. AR-3-1 isolated from Arctic soil.</title>
        <authorList>
            <person name="Dahal R.H."/>
            <person name="Chaudhary D.K."/>
        </authorList>
    </citation>
    <scope>NUCLEOTIDE SEQUENCE [LARGE SCALE GENOMIC DNA]</scope>
    <source>
        <strain evidence="2 3">AR-3-1</strain>
    </source>
</reference>
<organism evidence="2 3">
    <name type="scientific">Sphingobium psychrophilum</name>
    <dbReference type="NCBI Taxonomy" id="2728834"/>
    <lineage>
        <taxon>Bacteria</taxon>
        <taxon>Pseudomonadati</taxon>
        <taxon>Pseudomonadota</taxon>
        <taxon>Alphaproteobacteria</taxon>
        <taxon>Sphingomonadales</taxon>
        <taxon>Sphingomonadaceae</taxon>
        <taxon>Sphingobium</taxon>
    </lineage>
</organism>
<dbReference type="Pfam" id="PF13443">
    <property type="entry name" value="HTH_26"/>
    <property type="match status" value="1"/>
</dbReference>
<dbReference type="Gene3D" id="1.10.260.40">
    <property type="entry name" value="lambda repressor-like DNA-binding domains"/>
    <property type="match status" value="1"/>
</dbReference>
<dbReference type="Proteomes" id="UP000519023">
    <property type="component" value="Unassembled WGS sequence"/>
</dbReference>
<dbReference type="GO" id="GO:0003677">
    <property type="term" value="F:DNA binding"/>
    <property type="evidence" value="ECO:0007669"/>
    <property type="project" value="InterPro"/>
</dbReference>
<protein>
    <recommendedName>
        <fullName evidence="1">HTH cro/C1-type domain-containing protein</fullName>
    </recommendedName>
</protein>
<dbReference type="SUPFAM" id="SSF47413">
    <property type="entry name" value="lambda repressor-like DNA-binding domains"/>
    <property type="match status" value="1"/>
</dbReference>
<gene>
    <name evidence="2" type="ORF">HHL08_20315</name>
</gene>
<dbReference type="EMBL" id="JABBFV010000021">
    <property type="protein sequence ID" value="NML12451.1"/>
    <property type="molecule type" value="Genomic_DNA"/>
</dbReference>
<keyword evidence="3" id="KW-1185">Reference proteome</keyword>
<dbReference type="RefSeq" id="WP_169574843.1">
    <property type="nucleotide sequence ID" value="NZ_JABBFV010000021.1"/>
</dbReference>
<dbReference type="InterPro" id="IPR001387">
    <property type="entry name" value="Cro/C1-type_HTH"/>
</dbReference>
<dbReference type="AlphaFoldDB" id="A0A7X9WYV4"/>
<accession>A0A7X9WYV4</accession>